<evidence type="ECO:0000313" key="3">
    <source>
        <dbReference type="Proteomes" id="UP000215148"/>
    </source>
</evidence>
<protein>
    <recommendedName>
        <fullName evidence="4">DUF2066 domain-containing protein</fullName>
    </recommendedName>
</protein>
<evidence type="ECO:0000256" key="1">
    <source>
        <dbReference type="SAM" id="MobiDB-lite"/>
    </source>
</evidence>
<proteinExistence type="predicted"/>
<dbReference type="EMBL" id="CP022741">
    <property type="protein sequence ID" value="ASU22805.1"/>
    <property type="molecule type" value="Genomic_DNA"/>
</dbReference>
<dbReference type="Proteomes" id="UP000215148">
    <property type="component" value="Chromosome 1"/>
</dbReference>
<dbReference type="Pfam" id="PF09839">
    <property type="entry name" value="DUF2066"/>
    <property type="match status" value="1"/>
</dbReference>
<accession>A0A223MZ20</accession>
<keyword evidence="3" id="KW-1185">Reference proteome</keyword>
<dbReference type="InterPro" id="IPR018642">
    <property type="entry name" value="DUF2066"/>
</dbReference>
<reference evidence="2 3" key="1">
    <citation type="submission" date="2017-08" db="EMBL/GenBank/DDBJ databases">
        <title>The Vibrio qinghaiensis sp.-Q67 is a luminous bacteria isolated firstly from Qinghai lake, Qinghai province, China, which has been proved to be very sensitive to detect environmental and food pollutants. Therefore, complete genome analysis of V. qinghaiensis sp.-Q67 highlights the potential application of this strain on detection of hazards in the contaminated environments.</title>
        <authorList>
            <person name="Gong L."/>
        </authorList>
    </citation>
    <scope>NUCLEOTIDE SEQUENCE [LARGE SCALE GENOMIC DNA]</scope>
    <source>
        <strain evidence="2 3">Q67</strain>
    </source>
</reference>
<dbReference type="AlphaFoldDB" id="A0A223MZ20"/>
<dbReference type="KEGG" id="vqi:CCZ37_09420"/>
<evidence type="ECO:0000313" key="2">
    <source>
        <dbReference type="EMBL" id="ASU22805.1"/>
    </source>
</evidence>
<organism evidence="2 3">
    <name type="scientific">Vibrio qinghaiensis</name>
    <dbReference type="NCBI Taxonomy" id="2025808"/>
    <lineage>
        <taxon>Bacteria</taxon>
        <taxon>Pseudomonadati</taxon>
        <taxon>Pseudomonadota</taxon>
        <taxon>Gammaproteobacteria</taxon>
        <taxon>Vibrionales</taxon>
        <taxon>Vibrionaceae</taxon>
        <taxon>Vibrio</taxon>
    </lineage>
</organism>
<gene>
    <name evidence="2" type="ORF">CCZ37_09420</name>
</gene>
<feature type="compositionally biased region" description="Polar residues" evidence="1">
    <location>
        <begin position="365"/>
        <end position="376"/>
    </location>
</feature>
<name>A0A223MZ20_9VIBR</name>
<sequence>MLIIDVHKTDHRNSMRYLAMLVMGLLTLPAYALTKVDLYHTEVVIDQQQDNADANARIKGMSEVIVRASGDRNAVNNEVIQKALRQNSQYLAQISYGQNGAQSSIAMGFSAPHIRTLLTQAQLPFWPENRANVLIWLIEESGYERSIAWEHSGSSTLKQLKDATQTRGLPITVPVGDFDDITGVEVSDLWGGFVQPISMASQRYPTDAVLVVRVQSNGVRWSLYDQPAVQITQATKAPLSGQASGDDAIEQMVDQLSDYYARKSSVIVASESSSSLLARFSPIDDAMDFFTLENKLKRLSSVASLDILKIQGEEITFEVHLLASESEFEQEVLRMGKVAKIDDPQPESVPTQLTPAAEVDDSAVESGSLQVTPEPSLSQAITEPVKRVLSFEWQA</sequence>
<feature type="region of interest" description="Disordered" evidence="1">
    <location>
        <begin position="343"/>
        <end position="376"/>
    </location>
</feature>
<evidence type="ECO:0008006" key="4">
    <source>
        <dbReference type="Google" id="ProtNLM"/>
    </source>
</evidence>